<name>A0A2V1D4B5_9PLEO</name>
<reference evidence="2 3" key="1">
    <citation type="journal article" date="2018" name="Sci. Rep.">
        <title>Comparative genomics provides insights into the lifestyle and reveals functional heterogeneity of dark septate endophytic fungi.</title>
        <authorList>
            <person name="Knapp D.G."/>
            <person name="Nemeth J.B."/>
            <person name="Barry K."/>
            <person name="Hainaut M."/>
            <person name="Henrissat B."/>
            <person name="Johnson J."/>
            <person name="Kuo A."/>
            <person name="Lim J.H.P."/>
            <person name="Lipzen A."/>
            <person name="Nolan M."/>
            <person name="Ohm R.A."/>
            <person name="Tamas L."/>
            <person name="Grigoriev I.V."/>
            <person name="Spatafora J.W."/>
            <person name="Nagy L.G."/>
            <person name="Kovacs G.M."/>
        </authorList>
    </citation>
    <scope>NUCLEOTIDE SEQUENCE [LARGE SCALE GENOMIC DNA]</scope>
    <source>
        <strain evidence="2 3">DSE2036</strain>
    </source>
</reference>
<evidence type="ECO:0000313" key="2">
    <source>
        <dbReference type="EMBL" id="PVH92333.1"/>
    </source>
</evidence>
<dbReference type="STRING" id="97972.A0A2V1D4B5"/>
<dbReference type="Gene3D" id="1.25.40.10">
    <property type="entry name" value="Tetratricopeptide repeat domain"/>
    <property type="match status" value="1"/>
</dbReference>
<dbReference type="EMBL" id="KZ805694">
    <property type="protein sequence ID" value="PVH92333.1"/>
    <property type="molecule type" value="Genomic_DNA"/>
</dbReference>
<dbReference type="AlphaFoldDB" id="A0A2V1D4B5"/>
<feature type="region of interest" description="Disordered" evidence="1">
    <location>
        <begin position="350"/>
        <end position="387"/>
    </location>
</feature>
<dbReference type="InterPro" id="IPR027417">
    <property type="entry name" value="P-loop_NTPase"/>
</dbReference>
<accession>A0A2V1D4B5</accession>
<dbReference type="InterPro" id="IPR053137">
    <property type="entry name" value="NLR-like"/>
</dbReference>
<sequence>MPPINNNGNISNFAQRDINIGTQNNNYHPERPETPPRPSAVIPFSQDTDFVKRGAILDEVDRRYVVPGTWAALVGLGGVGKSQLAIEYAYQRRIQSPDTWVLWVYASNAVRFQESYREIANRAKISGRKDPNADIFQLVHDWLCNSKDQWLLVLDNVDDASFLLDAPKAQPDDAPDSRSAPKPLRSYIPHSEHGSVLVTSRNQEAALQLVEQRDCITVKPMDEDQARTLLDKKLLNQEDADRIHIDELAKALEYMPLAIVQAAAYITRKKPRCSVQEYLLDFQKSDSERTALLNNEAGHLRRDHEAKSSIIITWHISFDHIRKTRPSAGNLLSLMSFFDRQGIPQELLRAQPGKGPAQQEQHERDSKRQALEDEGGTSQSNVGDDGFEDDVRMLRDYSFISATDRTSFEMHRLVQLATRDWLHIRNELEQWKHHFIRNLCDAFPTAHYENWRVCQKLFAHAKSAAEQRPEREDSLVHWAFLLYNVAAYALVVGNWAEAEAMSLESTKTQTKILGVGHEYTLRSIVILARTYTTQNRLLEAEKLQVQTCKKKFRADDKITLGIIADLALTYWIQGRLPEAEKLQVQVMETYKKKLGADHSLTLQSMKILAVTLKSRGFTSEAISLLKDCCELSSRVSPQHPDLMLYRETLRKWQLKAREIQDQRES</sequence>
<dbReference type="PANTHER" id="PTHR46082:SF6">
    <property type="entry name" value="AAA+ ATPASE DOMAIN-CONTAINING PROTEIN-RELATED"/>
    <property type="match status" value="1"/>
</dbReference>
<dbReference type="Pfam" id="PF13424">
    <property type="entry name" value="TPR_12"/>
    <property type="match status" value="1"/>
</dbReference>
<evidence type="ECO:0000313" key="3">
    <source>
        <dbReference type="Proteomes" id="UP000244855"/>
    </source>
</evidence>
<organism evidence="2 3">
    <name type="scientific">Periconia macrospinosa</name>
    <dbReference type="NCBI Taxonomy" id="97972"/>
    <lineage>
        <taxon>Eukaryota</taxon>
        <taxon>Fungi</taxon>
        <taxon>Dikarya</taxon>
        <taxon>Ascomycota</taxon>
        <taxon>Pezizomycotina</taxon>
        <taxon>Dothideomycetes</taxon>
        <taxon>Pleosporomycetidae</taxon>
        <taxon>Pleosporales</taxon>
        <taxon>Massarineae</taxon>
        <taxon>Periconiaceae</taxon>
        <taxon>Periconia</taxon>
    </lineage>
</organism>
<feature type="region of interest" description="Disordered" evidence="1">
    <location>
        <begin position="166"/>
        <end position="185"/>
    </location>
</feature>
<protein>
    <submittedName>
        <fullName evidence="2">Putative kinesin</fullName>
    </submittedName>
</protein>
<dbReference type="Proteomes" id="UP000244855">
    <property type="component" value="Unassembled WGS sequence"/>
</dbReference>
<feature type="compositionally biased region" description="Basic and acidic residues" evidence="1">
    <location>
        <begin position="360"/>
        <end position="371"/>
    </location>
</feature>
<dbReference type="SUPFAM" id="SSF52540">
    <property type="entry name" value="P-loop containing nucleoside triphosphate hydrolases"/>
    <property type="match status" value="1"/>
</dbReference>
<dbReference type="Gene3D" id="3.40.50.300">
    <property type="entry name" value="P-loop containing nucleotide triphosphate hydrolases"/>
    <property type="match status" value="1"/>
</dbReference>
<dbReference type="PANTHER" id="PTHR46082">
    <property type="entry name" value="ATP/GTP-BINDING PROTEIN-RELATED"/>
    <property type="match status" value="1"/>
</dbReference>
<proteinExistence type="predicted"/>
<dbReference type="InterPro" id="IPR011990">
    <property type="entry name" value="TPR-like_helical_dom_sf"/>
</dbReference>
<dbReference type="OrthoDB" id="20872at2759"/>
<evidence type="ECO:0000256" key="1">
    <source>
        <dbReference type="SAM" id="MobiDB-lite"/>
    </source>
</evidence>
<gene>
    <name evidence="2" type="ORF">DM02DRAFT_722131</name>
</gene>
<keyword evidence="3" id="KW-1185">Reference proteome</keyword>
<dbReference type="SUPFAM" id="SSF48452">
    <property type="entry name" value="TPR-like"/>
    <property type="match status" value="1"/>
</dbReference>